<dbReference type="InterPro" id="IPR039808">
    <property type="entry name" value="Cadherin"/>
</dbReference>
<dbReference type="GO" id="GO:0030057">
    <property type="term" value="C:desmosome"/>
    <property type="evidence" value="ECO:0007669"/>
    <property type="project" value="UniProtKB-SubCell"/>
</dbReference>
<protein>
    <recommendedName>
        <fullName evidence="22">Cadherin-1</fullName>
    </recommendedName>
    <alternativeName>
        <fullName evidence="24">Epithelial cadherin</fullName>
    </alternativeName>
    <alternativeName>
        <fullName evidence="26">Uvomorulin</fullName>
    </alternativeName>
</protein>
<dbReference type="GO" id="GO:0005912">
    <property type="term" value="C:adherens junction"/>
    <property type="evidence" value="ECO:0007669"/>
    <property type="project" value="UniProtKB-SubCell"/>
</dbReference>
<organism evidence="32 33">
    <name type="scientific">Callithrix jacchus</name>
    <name type="common">White-tufted-ear marmoset</name>
    <name type="synonym">Simia Jacchus</name>
    <dbReference type="NCBI Taxonomy" id="9483"/>
    <lineage>
        <taxon>Eukaryota</taxon>
        <taxon>Metazoa</taxon>
        <taxon>Chordata</taxon>
        <taxon>Craniata</taxon>
        <taxon>Vertebrata</taxon>
        <taxon>Euteleostomi</taxon>
        <taxon>Mammalia</taxon>
        <taxon>Eutheria</taxon>
        <taxon>Euarchontoglires</taxon>
        <taxon>Primates</taxon>
        <taxon>Haplorrhini</taxon>
        <taxon>Platyrrhini</taxon>
        <taxon>Cebidae</taxon>
        <taxon>Callitrichinae</taxon>
        <taxon>Callithrix</taxon>
        <taxon>Callithrix</taxon>
    </lineage>
</organism>
<dbReference type="InterPro" id="IPR000233">
    <property type="entry name" value="Cadherin_Y-type_LIR"/>
</dbReference>
<keyword evidence="7" id="KW-1003">Cell membrane</keyword>
<keyword evidence="33" id="KW-1185">Reference proteome</keyword>
<dbReference type="FunFam" id="2.60.40.60:FF:000191">
    <property type="entry name" value="Cadherin 1"/>
    <property type="match status" value="1"/>
</dbReference>
<evidence type="ECO:0000256" key="1">
    <source>
        <dbReference type="ARBA" id="ARBA00004177"/>
    </source>
</evidence>
<dbReference type="Gene3D" id="4.10.900.10">
    <property type="entry name" value="TCF3-CBD (Catenin binding domain)"/>
    <property type="match status" value="1"/>
</dbReference>
<sequence>MGPSSRSHSALLLLLLLQVSYRVCQEPESCHPGFDSESYTFTVPRRHLERGRVLGRVSFEDCTGRPRTAYFSVDTRFKVGTDGVITVKRPVQLHNPQIHFLVYAWDSTYRKFSTKVTLQAVGHPHHDSVPESHMEVLTFPNSSHSLRRQKRDWVIPPISCPENEKGPFPKNLVQIKSNKDKEAKVFYSITGQGADTPPVGVFIIERETGWLKVTEPLDREQIATYTLFSHAVSSNGNAIEDPMEIVITVTDQNDNKPEFTQEVFHGSVMEGALPGTSVMEVSATDADDDVNTYNAAIAYTILSQAPELPYQKMFTINKDTGVISVLTTGLDRESFPTYTLVVQAADLQGEGLSTTATAVITVTDANDNPPIFNPTTGLDFEAKQQYILHVAVTNVAPFEVSLTTSTATVIVDVLDVNEAPIFVPLEKKVTVSEDFGVGQEITSYTAREPDTFMEQKITYRIWRDTANWLEINPDTGAISTRAELDRENLEHVKNSTYTALIIATDNGSPVATGTGTLLLILSDVNDNAPIPEPRNLYFCERNPEPQVINIIDADLPPNTSPFTAELTHGASANWTIEYNDPTQESLILKPKIYLEVGEYKINLKLMDNQNKDQVTTLEVHVCDCEGTANVCRKAQYVEAGLQVPAILGILGGILALLILILLLLLFLWRRTVVKEPLLPPEDDTRDNVYYYDEEGGGEEDQDFDLSQLHRGLDARPEVTRNDVAPTLMSVPRYLPRPANPDEIGNFIDENLKAADSDPTAPPYDSLLVFDYEGSGSEAASLSSLNSSESDKDQDYDYLNEWGNRFKKLADMYGGGEDD</sequence>
<dbReference type="GO" id="GO:0034332">
    <property type="term" value="P:adherens junction organization"/>
    <property type="evidence" value="ECO:0007669"/>
    <property type="project" value="TreeGrafter"/>
</dbReference>
<evidence type="ECO:0000256" key="25">
    <source>
        <dbReference type="ARBA" id="ARBA00059145"/>
    </source>
</evidence>
<evidence type="ECO:0000256" key="19">
    <source>
        <dbReference type="ARBA" id="ARBA00023034"/>
    </source>
</evidence>
<dbReference type="GO" id="GO:0044331">
    <property type="term" value="P:cell-cell adhesion mediated by cadherin"/>
    <property type="evidence" value="ECO:0007669"/>
    <property type="project" value="TreeGrafter"/>
</dbReference>
<evidence type="ECO:0000256" key="2">
    <source>
        <dbReference type="ARBA" id="ARBA00004251"/>
    </source>
</evidence>
<dbReference type="GO" id="GO:0016342">
    <property type="term" value="C:catenin complex"/>
    <property type="evidence" value="ECO:0007669"/>
    <property type="project" value="TreeGrafter"/>
</dbReference>
<feature type="transmembrane region" description="Helical" evidence="29">
    <location>
        <begin position="645"/>
        <end position="668"/>
    </location>
</feature>
<dbReference type="CDD" id="cd00031">
    <property type="entry name" value="CA_like"/>
    <property type="match status" value="1"/>
</dbReference>
<dbReference type="CDD" id="cd11304">
    <property type="entry name" value="Cadherin_repeat"/>
    <property type="match status" value="2"/>
</dbReference>
<keyword evidence="10 28" id="KW-0812">Transmembrane</keyword>
<dbReference type="GO" id="GO:0016600">
    <property type="term" value="C:flotillin complex"/>
    <property type="evidence" value="ECO:0007669"/>
    <property type="project" value="TreeGrafter"/>
</dbReference>
<dbReference type="FunFam" id="4.10.900.10:FF:000001">
    <property type="entry name" value="Cadherin 2"/>
    <property type="match status" value="1"/>
</dbReference>
<keyword evidence="16 28" id="KW-0130">Cell adhesion</keyword>
<dbReference type="Pfam" id="PF01049">
    <property type="entry name" value="CADH_Y-type_LIR"/>
    <property type="match status" value="1"/>
</dbReference>
<dbReference type="GeneTree" id="ENSGT00940000157175"/>
<keyword evidence="13" id="KW-0677">Repeat</keyword>
<dbReference type="Gene3D" id="2.60.40.60">
    <property type="entry name" value="Cadherins"/>
    <property type="match status" value="6"/>
</dbReference>
<evidence type="ECO:0000256" key="10">
    <source>
        <dbReference type="ARBA" id="ARBA00022692"/>
    </source>
</evidence>
<name>F7B421_CALJA</name>
<dbReference type="GO" id="GO:0005794">
    <property type="term" value="C:Golgi apparatus"/>
    <property type="evidence" value="ECO:0007669"/>
    <property type="project" value="UniProtKB-SubCell"/>
</dbReference>
<evidence type="ECO:0000256" key="8">
    <source>
        <dbReference type="ARBA" id="ARBA00022490"/>
    </source>
</evidence>
<dbReference type="GO" id="GO:0043296">
    <property type="term" value="C:apical junction complex"/>
    <property type="evidence" value="ECO:0007669"/>
    <property type="project" value="TreeGrafter"/>
</dbReference>
<evidence type="ECO:0000259" key="31">
    <source>
        <dbReference type="PROSITE" id="PS50268"/>
    </source>
</evidence>
<evidence type="ECO:0000256" key="13">
    <source>
        <dbReference type="ARBA" id="ARBA00022737"/>
    </source>
</evidence>
<dbReference type="Pfam" id="PF08758">
    <property type="entry name" value="Cadherin_pro"/>
    <property type="match status" value="1"/>
</dbReference>
<evidence type="ECO:0000256" key="23">
    <source>
        <dbReference type="ARBA" id="ARBA00025086"/>
    </source>
</evidence>
<dbReference type="FunFam" id="2.60.40.60:FF:000027">
    <property type="entry name" value="Cadherin 2"/>
    <property type="match status" value="1"/>
</dbReference>
<dbReference type="SMART" id="SM00112">
    <property type="entry name" value="CA"/>
    <property type="match status" value="3"/>
</dbReference>
<dbReference type="PANTHER" id="PTHR24027">
    <property type="entry name" value="CADHERIN-23"/>
    <property type="match status" value="1"/>
</dbReference>
<dbReference type="AlphaFoldDB" id="F7B421"/>
<dbReference type="GO" id="GO:0016477">
    <property type="term" value="P:cell migration"/>
    <property type="evidence" value="ECO:0007669"/>
    <property type="project" value="TreeGrafter"/>
</dbReference>
<reference evidence="32" key="3">
    <citation type="submission" date="2025-09" db="UniProtKB">
        <authorList>
            <consortium name="Ensembl"/>
        </authorList>
    </citation>
    <scope>IDENTIFICATION</scope>
</reference>
<gene>
    <name evidence="32" type="primary">CDH1</name>
</gene>
<keyword evidence="11" id="KW-0479">Metal-binding</keyword>
<dbReference type="PRINTS" id="PR00205">
    <property type="entry name" value="CADHERIN"/>
</dbReference>
<comment type="subcellular location">
    <subcellularLocation>
        <location evidence="4">Cell junction</location>
        <location evidence="4">Adherens junction</location>
    </subcellularLocation>
    <subcellularLocation>
        <location evidence="5">Cell junction</location>
        <location evidence="5">Desmosome</location>
    </subcellularLocation>
    <subcellularLocation>
        <location evidence="2 28">Cell membrane</location>
        <topology evidence="2 28">Single-pass type I membrane protein</topology>
    </subcellularLocation>
    <subcellularLocation>
        <location evidence="3">Cytoplasm</location>
    </subcellularLocation>
    <subcellularLocation>
        <location evidence="1">Endosome</location>
    </subcellularLocation>
    <subcellularLocation>
        <location evidence="6">Golgi apparatus</location>
        <location evidence="6">trans-Golgi network</location>
    </subcellularLocation>
</comment>
<dbReference type="SMART" id="SM01055">
    <property type="entry name" value="Cadherin_pro"/>
    <property type="match status" value="1"/>
</dbReference>
<feature type="domain" description="Cadherin" evidence="31">
    <location>
        <begin position="530"/>
        <end position="646"/>
    </location>
</feature>
<keyword evidence="17" id="KW-0965">Cell junction</keyword>
<evidence type="ECO:0000256" key="18">
    <source>
        <dbReference type="ARBA" id="ARBA00022989"/>
    </source>
</evidence>
<dbReference type="GO" id="GO:0007043">
    <property type="term" value="P:cell-cell junction assembly"/>
    <property type="evidence" value="ECO:0007669"/>
    <property type="project" value="TreeGrafter"/>
</dbReference>
<dbReference type="SUPFAM" id="SSF49313">
    <property type="entry name" value="Cadherin-like"/>
    <property type="match status" value="5"/>
</dbReference>
<dbReference type="Pfam" id="PF00028">
    <property type="entry name" value="Cadherin"/>
    <property type="match status" value="4"/>
</dbReference>
<dbReference type="InterPro" id="IPR020894">
    <property type="entry name" value="Cadherin_CS"/>
</dbReference>
<reference evidence="32" key="1">
    <citation type="submission" date="2009-03" db="EMBL/GenBank/DDBJ databases">
        <authorList>
            <person name="Warren W."/>
            <person name="Ye L."/>
            <person name="Minx P."/>
            <person name="Worley K."/>
            <person name="Gibbs R."/>
            <person name="Wilson R.K."/>
        </authorList>
    </citation>
    <scope>NUCLEOTIDE SEQUENCE [LARGE SCALE GENOMIC DNA]</scope>
</reference>
<keyword evidence="14" id="KW-0967">Endosome</keyword>
<evidence type="ECO:0000256" key="12">
    <source>
        <dbReference type="ARBA" id="ARBA00022729"/>
    </source>
</evidence>
<keyword evidence="20 29" id="KW-0472">Membrane</keyword>
<dbReference type="GO" id="GO:0045296">
    <property type="term" value="F:cadherin binding"/>
    <property type="evidence" value="ECO:0007669"/>
    <property type="project" value="TreeGrafter"/>
</dbReference>
<dbReference type="FunFam" id="2.60.40.60:FF:000031">
    <property type="entry name" value="Cadherin 3"/>
    <property type="match status" value="1"/>
</dbReference>
<evidence type="ECO:0000256" key="24">
    <source>
        <dbReference type="ARBA" id="ARBA00032684"/>
    </source>
</evidence>
<evidence type="ECO:0000256" key="26">
    <source>
        <dbReference type="ARBA" id="ARBA00079687"/>
    </source>
</evidence>
<dbReference type="PROSITE" id="PS00232">
    <property type="entry name" value="CADHERIN_1"/>
    <property type="match status" value="2"/>
</dbReference>
<feature type="signal peptide" evidence="30">
    <location>
        <begin position="1"/>
        <end position="25"/>
    </location>
</feature>
<dbReference type="GO" id="GO:0016339">
    <property type="term" value="P:calcium-dependent cell-cell adhesion via plasma membrane cell adhesion molecules"/>
    <property type="evidence" value="ECO:0007669"/>
    <property type="project" value="TreeGrafter"/>
</dbReference>
<evidence type="ECO:0000256" key="30">
    <source>
        <dbReference type="SAM" id="SignalP"/>
    </source>
</evidence>
<evidence type="ECO:0000256" key="4">
    <source>
        <dbReference type="ARBA" id="ARBA00004536"/>
    </source>
</evidence>
<feature type="domain" description="Cadherin" evidence="31">
    <location>
        <begin position="177"/>
        <end position="259"/>
    </location>
</feature>
<dbReference type="GO" id="GO:0008013">
    <property type="term" value="F:beta-catenin binding"/>
    <property type="evidence" value="ECO:0007669"/>
    <property type="project" value="TreeGrafter"/>
</dbReference>
<evidence type="ECO:0000256" key="21">
    <source>
        <dbReference type="ARBA" id="ARBA00023180"/>
    </source>
</evidence>
<evidence type="ECO:0000256" key="28">
    <source>
        <dbReference type="RuleBase" id="RU003318"/>
    </source>
</evidence>
<evidence type="ECO:0000256" key="9">
    <source>
        <dbReference type="ARBA" id="ARBA00022685"/>
    </source>
</evidence>
<evidence type="ECO:0000256" key="17">
    <source>
        <dbReference type="ARBA" id="ARBA00022949"/>
    </source>
</evidence>
<dbReference type="FunFam" id="2.60.40.60:FF:000022">
    <property type="entry name" value="Cadherin 2"/>
    <property type="match status" value="1"/>
</dbReference>
<keyword evidence="9" id="KW-0165">Cleavage on pair of basic residues</keyword>
<evidence type="ECO:0000256" key="27">
    <source>
        <dbReference type="PROSITE-ProRule" id="PRU00043"/>
    </source>
</evidence>
<feature type="chain" id="PRO_5035201289" description="Cadherin-1" evidence="30">
    <location>
        <begin position="26"/>
        <end position="818"/>
    </location>
</feature>
<keyword evidence="12 30" id="KW-0732">Signal</keyword>
<dbReference type="GO" id="GO:0000902">
    <property type="term" value="P:cell morphogenesis"/>
    <property type="evidence" value="ECO:0007669"/>
    <property type="project" value="TreeGrafter"/>
</dbReference>
<accession>F7B421</accession>
<keyword evidence="18 29" id="KW-1133">Transmembrane helix</keyword>
<evidence type="ECO:0000256" key="7">
    <source>
        <dbReference type="ARBA" id="ARBA00022475"/>
    </source>
</evidence>
<evidence type="ECO:0000256" key="3">
    <source>
        <dbReference type="ARBA" id="ARBA00004496"/>
    </source>
</evidence>
<dbReference type="GO" id="GO:0007156">
    <property type="term" value="P:homophilic cell adhesion via plasma membrane adhesion molecules"/>
    <property type="evidence" value="ECO:0007669"/>
    <property type="project" value="InterPro"/>
</dbReference>
<evidence type="ECO:0000256" key="14">
    <source>
        <dbReference type="ARBA" id="ARBA00022753"/>
    </source>
</evidence>
<evidence type="ECO:0000256" key="6">
    <source>
        <dbReference type="ARBA" id="ARBA00004601"/>
    </source>
</evidence>
<dbReference type="PANTHER" id="PTHR24027:SF319">
    <property type="entry name" value="CADHERIN-1"/>
    <property type="match status" value="1"/>
</dbReference>
<dbReference type="InterPro" id="IPR027397">
    <property type="entry name" value="Catenin-bd_sf"/>
</dbReference>
<dbReference type="Bgee" id="ENSCJAG00000015504">
    <property type="expression patterns" value="Expressed in liver and 4 other cell types or tissues"/>
</dbReference>
<feature type="domain" description="Cadherin" evidence="31">
    <location>
        <begin position="260"/>
        <end position="372"/>
    </location>
</feature>
<dbReference type="GO" id="GO:0007416">
    <property type="term" value="P:synapse assembly"/>
    <property type="evidence" value="ECO:0007669"/>
    <property type="project" value="TreeGrafter"/>
</dbReference>
<dbReference type="InterPro" id="IPR002126">
    <property type="entry name" value="Cadherin-like_dom"/>
</dbReference>
<evidence type="ECO:0000313" key="32">
    <source>
        <dbReference type="Ensembl" id="ENSCJAP00000028723.4"/>
    </source>
</evidence>
<dbReference type="Ensembl" id="ENSCJAT00000030351.5">
    <property type="protein sequence ID" value="ENSCJAP00000028723.4"/>
    <property type="gene ID" value="ENSCJAG00000015504.6"/>
</dbReference>
<dbReference type="InterPro" id="IPR014868">
    <property type="entry name" value="Cadherin_pro_dom"/>
</dbReference>
<evidence type="ECO:0000313" key="33">
    <source>
        <dbReference type="Proteomes" id="UP000008225"/>
    </source>
</evidence>
<comment type="function">
    <text evidence="23">E-Cad/CTF2 promotes non-amyloidogenic degradation of Abeta precursors. Has a strong inhibitory effect on APP C99 and C83 production.</text>
</comment>
<evidence type="ECO:0000256" key="29">
    <source>
        <dbReference type="SAM" id="Phobius"/>
    </source>
</evidence>
<dbReference type="PROSITE" id="PS50268">
    <property type="entry name" value="CADHERIN_2"/>
    <property type="match status" value="5"/>
</dbReference>
<keyword evidence="21" id="KW-0325">Glycoprotein</keyword>
<feature type="domain" description="Cadherin" evidence="31">
    <location>
        <begin position="423"/>
        <end position="531"/>
    </location>
</feature>
<evidence type="ECO:0000256" key="11">
    <source>
        <dbReference type="ARBA" id="ARBA00022723"/>
    </source>
</evidence>
<dbReference type="FunFam" id="2.60.40.60:FF:000011">
    <property type="entry name" value="Cadherin 1"/>
    <property type="match status" value="1"/>
</dbReference>
<dbReference type="GO" id="GO:0005768">
    <property type="term" value="C:endosome"/>
    <property type="evidence" value="ECO:0007669"/>
    <property type="project" value="UniProtKB-SubCell"/>
</dbReference>
<dbReference type="HOGENOM" id="CLU_005284_2_1_1"/>
<evidence type="ECO:0000256" key="22">
    <source>
        <dbReference type="ARBA" id="ARBA00023893"/>
    </source>
</evidence>
<proteinExistence type="predicted"/>
<evidence type="ECO:0000256" key="20">
    <source>
        <dbReference type="ARBA" id="ARBA00023136"/>
    </source>
</evidence>
<dbReference type="InterPro" id="IPR015919">
    <property type="entry name" value="Cadherin-like_sf"/>
</dbReference>
<reference evidence="32" key="2">
    <citation type="submission" date="2025-08" db="UniProtKB">
        <authorList>
            <consortium name="Ensembl"/>
        </authorList>
    </citation>
    <scope>IDENTIFICATION</scope>
</reference>
<keyword evidence="19" id="KW-0333">Golgi apparatus</keyword>
<keyword evidence="8" id="KW-0963">Cytoplasm</keyword>
<keyword evidence="15 27" id="KW-0106">Calcium</keyword>
<dbReference type="Proteomes" id="UP000008225">
    <property type="component" value="Chromosome 20"/>
</dbReference>
<evidence type="ECO:0000256" key="16">
    <source>
        <dbReference type="ARBA" id="ARBA00022889"/>
    </source>
</evidence>
<comment type="function">
    <text evidence="25">Cadherins are calcium-dependent cell adhesion proteins. They preferentially interact with themselves in a homophilic manner in connecting cells; cadherins may thus contribute to the sorting of heterogeneous cell types. CDH1 is involved in mechanisms regulating cell-cell adhesions, mobility and proliferation of epithelial cells. Promotes organization of radial actin fiber structure and cellular response to contractile forces, via its interaction with AMOTL2 which facilitates anchoring of radial actin fibers to CDH1 junction complexes at the cell membrane. Plays a role in the early stages of desmosome cell-cell junction formation via facilitating the recruitment of DSG2 and DSP to desmosome plaques. Has a potent invasive suppressor role. It is a ligand for integrin alpha-E/beta-7.</text>
</comment>
<dbReference type="GO" id="GO:0005509">
    <property type="term" value="F:calcium ion binding"/>
    <property type="evidence" value="ECO:0007669"/>
    <property type="project" value="UniProtKB-UniRule"/>
</dbReference>
<evidence type="ECO:0000256" key="15">
    <source>
        <dbReference type="ARBA" id="ARBA00022837"/>
    </source>
</evidence>
<feature type="domain" description="Cadherin" evidence="31">
    <location>
        <begin position="378"/>
        <end position="422"/>
    </location>
</feature>
<evidence type="ECO:0000256" key="5">
    <source>
        <dbReference type="ARBA" id="ARBA00004568"/>
    </source>
</evidence>